<dbReference type="EMBL" id="GBXM01024302">
    <property type="protein sequence ID" value="JAH84275.1"/>
    <property type="molecule type" value="Transcribed_RNA"/>
</dbReference>
<organism evidence="1">
    <name type="scientific">Anguilla anguilla</name>
    <name type="common">European freshwater eel</name>
    <name type="synonym">Muraena anguilla</name>
    <dbReference type="NCBI Taxonomy" id="7936"/>
    <lineage>
        <taxon>Eukaryota</taxon>
        <taxon>Metazoa</taxon>
        <taxon>Chordata</taxon>
        <taxon>Craniata</taxon>
        <taxon>Vertebrata</taxon>
        <taxon>Euteleostomi</taxon>
        <taxon>Actinopterygii</taxon>
        <taxon>Neopterygii</taxon>
        <taxon>Teleostei</taxon>
        <taxon>Anguilliformes</taxon>
        <taxon>Anguillidae</taxon>
        <taxon>Anguilla</taxon>
    </lineage>
</organism>
<proteinExistence type="predicted"/>
<name>A0A0E9W3Z7_ANGAN</name>
<sequence length="48" mass="5403">MPYTYVPMLLSFLNGTILTPSERRYSNLHTVHHGDFIQATHSLAPGAF</sequence>
<evidence type="ECO:0000313" key="1">
    <source>
        <dbReference type="EMBL" id="JAH84275.1"/>
    </source>
</evidence>
<reference evidence="1" key="2">
    <citation type="journal article" date="2015" name="Fish Shellfish Immunol.">
        <title>Early steps in the European eel (Anguilla anguilla)-Vibrio vulnificus interaction in the gills: Role of the RtxA13 toxin.</title>
        <authorList>
            <person name="Callol A."/>
            <person name="Pajuelo D."/>
            <person name="Ebbesson L."/>
            <person name="Teles M."/>
            <person name="MacKenzie S."/>
            <person name="Amaro C."/>
        </authorList>
    </citation>
    <scope>NUCLEOTIDE SEQUENCE</scope>
</reference>
<reference evidence="1" key="1">
    <citation type="submission" date="2014-11" db="EMBL/GenBank/DDBJ databases">
        <authorList>
            <person name="Amaro Gonzalez C."/>
        </authorList>
    </citation>
    <scope>NUCLEOTIDE SEQUENCE</scope>
</reference>
<protein>
    <submittedName>
        <fullName evidence="1">Uncharacterized protein</fullName>
    </submittedName>
</protein>
<dbReference type="AlphaFoldDB" id="A0A0E9W3Z7"/>
<accession>A0A0E9W3Z7</accession>